<proteinExistence type="predicted"/>
<dbReference type="Proteomes" id="UP000184038">
    <property type="component" value="Unassembled WGS sequence"/>
</dbReference>
<dbReference type="AlphaFoldDB" id="A0A1M7HMQ1"/>
<reference evidence="1 2" key="1">
    <citation type="submission" date="2016-11" db="EMBL/GenBank/DDBJ databases">
        <authorList>
            <person name="Jaros S."/>
            <person name="Januszkiewicz K."/>
            <person name="Wedrychowicz H."/>
        </authorList>
    </citation>
    <scope>NUCLEOTIDE SEQUENCE [LARGE SCALE GENOMIC DNA]</scope>
    <source>
        <strain evidence="1 2">DSM 15930</strain>
    </source>
</reference>
<gene>
    <name evidence="1" type="ORF">SAMN02746066_01461</name>
</gene>
<name>A0A1M7HMQ1_9FIRM</name>
<accession>A0A1M7HMQ1</accession>
<evidence type="ECO:0000313" key="2">
    <source>
        <dbReference type="Proteomes" id="UP000184038"/>
    </source>
</evidence>
<keyword evidence="2" id="KW-1185">Reference proteome</keyword>
<sequence length="354" mass="41019">MITEYVDCAEFKRLIVDKKLKPATLKYYLRRMGIVFTASNAEQFAEQVYTIFLGAGEISELRDLMNNDTNYEKSLVMNLVLKKESQEDIIDILLDEINKKKSIKSEDYFIENPVRTQDGLYVQFSYTRKLPGRNKLLEYEKRFLKLNIRKASQHEVVVDIRQQSSIDSKNALTFINNIVKSEELINVRHINLELLSSKNKVEFFDRIAAYSFDLWQLKTITGITVKQGLNDEEDEDVVVDEDENSPTLTGISQAVLNGSGLRSNEFVQESLKKGYIISAMRYRYEHKKDTTEFAVVLSFRNQDLRVDIDKTYFEDEGKILVQPLVKAEQNDIIIAFQNSANQVFGTLIKEQRND</sequence>
<protein>
    <submittedName>
        <fullName evidence="1">Uncharacterized protein</fullName>
    </submittedName>
</protein>
<dbReference type="RefSeq" id="WP_073285307.1">
    <property type="nucleotide sequence ID" value="NZ_FRCP01000008.1"/>
</dbReference>
<dbReference type="OrthoDB" id="2019657at2"/>
<dbReference type="STRING" id="1120996.SAMN02746066_01461"/>
<organism evidence="1 2">
    <name type="scientific">Anaerosporobacter mobilis DSM 15930</name>
    <dbReference type="NCBI Taxonomy" id="1120996"/>
    <lineage>
        <taxon>Bacteria</taxon>
        <taxon>Bacillati</taxon>
        <taxon>Bacillota</taxon>
        <taxon>Clostridia</taxon>
        <taxon>Lachnospirales</taxon>
        <taxon>Lachnospiraceae</taxon>
        <taxon>Anaerosporobacter</taxon>
    </lineage>
</organism>
<dbReference type="EMBL" id="FRCP01000008">
    <property type="protein sequence ID" value="SHM29734.1"/>
    <property type="molecule type" value="Genomic_DNA"/>
</dbReference>
<evidence type="ECO:0000313" key="1">
    <source>
        <dbReference type="EMBL" id="SHM29734.1"/>
    </source>
</evidence>